<dbReference type="RefSeq" id="WP_008610442.1">
    <property type="nucleotide sequence ID" value="NZ_AHTH01000064.1"/>
</dbReference>
<gene>
    <name evidence="1" type="ORF">AJE_17555</name>
</gene>
<sequence>MRISVGIKSLSRLPYQAAAVLRNSSYPGLYSLIIDADETELDQLQQQQEQQLPVLLTLSLWQAELAATESLPEDAAALYQPLAALPEVWLQGQVAGQLSADSALLQLETELTPLMVWFSAPIALEQGNRLCVKGELHATLAFAAN</sequence>
<name>H3ZJE3_9ALTE</name>
<dbReference type="AlphaFoldDB" id="H3ZJE3"/>
<keyword evidence="2" id="KW-1185">Reference proteome</keyword>
<organism evidence="1 2">
    <name type="scientific">Alishewanella jeotgali KCTC 22429</name>
    <dbReference type="NCBI Taxonomy" id="1129374"/>
    <lineage>
        <taxon>Bacteria</taxon>
        <taxon>Pseudomonadati</taxon>
        <taxon>Pseudomonadota</taxon>
        <taxon>Gammaproteobacteria</taxon>
        <taxon>Alteromonadales</taxon>
        <taxon>Alteromonadaceae</taxon>
        <taxon>Alishewanella</taxon>
    </lineage>
</organism>
<dbReference type="EMBL" id="AHTH01000064">
    <property type="protein sequence ID" value="EHR39303.1"/>
    <property type="molecule type" value="Genomic_DNA"/>
</dbReference>
<dbReference type="STRING" id="1129374.AJE_17555"/>
<comment type="caution">
    <text evidence="1">The sequence shown here is derived from an EMBL/GenBank/DDBJ whole genome shotgun (WGS) entry which is preliminary data.</text>
</comment>
<accession>H3ZJE3</accession>
<evidence type="ECO:0000313" key="2">
    <source>
        <dbReference type="Proteomes" id="UP000012046"/>
    </source>
</evidence>
<dbReference type="Proteomes" id="UP000012046">
    <property type="component" value="Unassembled WGS sequence"/>
</dbReference>
<proteinExistence type="predicted"/>
<protein>
    <submittedName>
        <fullName evidence="1">Uncharacterized protein</fullName>
    </submittedName>
</protein>
<reference evidence="1 2" key="1">
    <citation type="journal article" date="2012" name="J. Bacteriol.">
        <title>Genome Sequence of Extracellular-Protease-Producing Alishewanella jeotgali Isolated from Traditional Korean Fermented Seafood.</title>
        <authorList>
            <person name="Jung J."/>
            <person name="Chun J."/>
            <person name="Park W."/>
        </authorList>
    </citation>
    <scope>NUCLEOTIDE SEQUENCE [LARGE SCALE GENOMIC DNA]</scope>
    <source>
        <strain evidence="1 2">KCTC 22429</strain>
    </source>
</reference>
<dbReference type="PATRIC" id="fig|1129374.4.peg.3469"/>
<evidence type="ECO:0000313" key="1">
    <source>
        <dbReference type="EMBL" id="EHR39303.1"/>
    </source>
</evidence>